<dbReference type="RefSeq" id="WP_144239480.1">
    <property type="nucleotide sequence ID" value="NZ_CP103305.1"/>
</dbReference>
<feature type="region of interest" description="Disordered" evidence="1">
    <location>
        <begin position="1"/>
        <end position="50"/>
    </location>
</feature>
<dbReference type="InterPro" id="IPR036465">
    <property type="entry name" value="vWFA_dom_sf"/>
</dbReference>
<sequence>MTRRTTAMPSPSSSKAPSGSKKFVYFALDDDSQSQQQQQQQQKDGSELPKDVLDKLLKAVGREALREKTPSLQELEQSLQNAMSQMSSEQGRQEKEQQKSSQSGNRVDDGDGMPLVRQLVQKGYLKDSPKWLSSKGFVNIGGRILSDVMKALKAGEYGMHETQDYGQGSIVLDTSKKYEPGDDIRLLNVPKSLLNTIQRSFKDGKDVKLPLQIDVEDFEEYETMQDVRVAIVYCIDLSSTMRYSTMYGDMSRIEAAKRALWSLYLLNRKFFPSDSVYIVGFGALASKVLPQDIPYLKTFEPGSDFLHYTNYQAAFRLASKILQKDGAENKRIVLVTDGHPSACFIDDKGEQDKILSQRPYSHFYTPDKDTLDTVKANQSMNLDVASGELVYLCYRYRQVDQYIGERTIVEAKKCHSMKIDIDTIMISEEDSLLGYVNEMEKYVKGRSYYINPADIDKVLLTDYLNNKKQQTIRGHSY</sequence>
<proteinExistence type="predicted"/>
<reference evidence="3" key="1">
    <citation type="submission" date="2022-08" db="EMBL/GenBank/DDBJ databases">
        <title>Dynamic responses of ammonia-oxidizing microbial communities induced by reactive oxygen species (ROS) in fluctuating redox aquifers.</title>
        <authorList>
            <person name="Wang P."/>
            <person name="Wang H."/>
        </authorList>
    </citation>
    <scope>NUCLEOTIDE SEQUENCE</scope>
    <source>
        <strain evidence="3">PLX03</strain>
    </source>
</reference>
<protein>
    <submittedName>
        <fullName evidence="3">VWA domain-containing protein</fullName>
    </submittedName>
</protein>
<organism evidence="3">
    <name type="scientific">Nitrososphaera viennensis</name>
    <dbReference type="NCBI Taxonomy" id="1034015"/>
    <lineage>
        <taxon>Archaea</taxon>
        <taxon>Nitrososphaerota</taxon>
        <taxon>Nitrososphaeria</taxon>
        <taxon>Nitrososphaerales</taxon>
        <taxon>Nitrososphaeraceae</taxon>
        <taxon>Nitrososphaera</taxon>
    </lineage>
</organism>
<dbReference type="Gene3D" id="3.40.50.410">
    <property type="entry name" value="von Willebrand factor, type A domain"/>
    <property type="match status" value="1"/>
</dbReference>
<evidence type="ECO:0000313" key="3">
    <source>
        <dbReference type="EMBL" id="UVS69968.1"/>
    </source>
</evidence>
<dbReference type="Proteomes" id="UP001059771">
    <property type="component" value="Chromosome"/>
</dbReference>
<name>A0A977IFV3_9ARCH</name>
<feature type="region of interest" description="Disordered" evidence="1">
    <location>
        <begin position="64"/>
        <end position="113"/>
    </location>
</feature>
<accession>A0A977IFV3</accession>
<dbReference type="Pfam" id="PF13519">
    <property type="entry name" value="VWA_2"/>
    <property type="match status" value="1"/>
</dbReference>
<evidence type="ECO:0000256" key="1">
    <source>
        <dbReference type="SAM" id="MobiDB-lite"/>
    </source>
</evidence>
<dbReference type="GeneID" id="74946086"/>
<dbReference type="AlphaFoldDB" id="A0A977IFV3"/>
<gene>
    <name evidence="3" type="ORF">NWT39_04075</name>
</gene>
<dbReference type="InterPro" id="IPR002035">
    <property type="entry name" value="VWF_A"/>
</dbReference>
<feature type="compositionally biased region" description="Polar residues" evidence="1">
    <location>
        <begin position="70"/>
        <end position="86"/>
    </location>
</feature>
<dbReference type="EMBL" id="CP103305">
    <property type="protein sequence ID" value="UVS69968.1"/>
    <property type="molecule type" value="Genomic_DNA"/>
</dbReference>
<dbReference type="SUPFAM" id="SSF53300">
    <property type="entry name" value="vWA-like"/>
    <property type="match status" value="1"/>
</dbReference>
<evidence type="ECO:0000259" key="2">
    <source>
        <dbReference type="Pfam" id="PF13519"/>
    </source>
</evidence>
<feature type="domain" description="VWFA" evidence="2">
    <location>
        <begin position="231"/>
        <end position="339"/>
    </location>
</feature>
<feature type="compositionally biased region" description="Low complexity" evidence="1">
    <location>
        <begin position="33"/>
        <end position="42"/>
    </location>
</feature>
<feature type="compositionally biased region" description="Low complexity" evidence="1">
    <location>
        <begin position="9"/>
        <end position="22"/>
    </location>
</feature>
<dbReference type="CDD" id="cd00198">
    <property type="entry name" value="vWFA"/>
    <property type="match status" value="1"/>
</dbReference>